<reference evidence="1 2" key="1">
    <citation type="submission" date="2018-11" db="EMBL/GenBank/DDBJ databases">
        <authorList>
            <consortium name="Pathogen Informatics"/>
        </authorList>
    </citation>
    <scope>NUCLEOTIDE SEQUENCE [LARGE SCALE GENOMIC DNA]</scope>
    <source>
        <strain>Denwood</strain>
        <strain evidence="2">Zambia</strain>
    </source>
</reference>
<keyword evidence="2" id="KW-1185">Reference proteome</keyword>
<evidence type="ECO:0000313" key="1">
    <source>
        <dbReference type="EMBL" id="VDO91043.1"/>
    </source>
</evidence>
<dbReference type="Proteomes" id="UP000269396">
    <property type="component" value="Unassembled WGS sequence"/>
</dbReference>
<evidence type="ECO:0000313" key="2">
    <source>
        <dbReference type="Proteomes" id="UP000269396"/>
    </source>
</evidence>
<dbReference type="EMBL" id="UZAL01004748">
    <property type="protein sequence ID" value="VDO91043.1"/>
    <property type="molecule type" value="Genomic_DNA"/>
</dbReference>
<protein>
    <submittedName>
        <fullName evidence="1">Uncharacterized protein</fullName>
    </submittedName>
</protein>
<proteinExistence type="predicted"/>
<accession>A0A3P8AIH1</accession>
<sequence>MTKISASLSHSLPALAASSLSTLENFNSDLDNPDKLELIRSSSYLHYCLSQVCGLSRTSLIRYLYSVHLESLLQRIDCTIILTICNQATELIRFDDLVSSELLLINKSINSIYSQYTIYLRCLWKLIESTKCLNKSTLNYSNSNMSTLFNILCSGELPTHLVELQRLVS</sequence>
<dbReference type="AlphaFoldDB" id="A0A3P8AIH1"/>
<gene>
    <name evidence="1" type="ORF">SMTD_LOCUS2991</name>
</gene>
<organism evidence="1 2">
    <name type="scientific">Schistosoma mattheei</name>
    <dbReference type="NCBI Taxonomy" id="31246"/>
    <lineage>
        <taxon>Eukaryota</taxon>
        <taxon>Metazoa</taxon>
        <taxon>Spiralia</taxon>
        <taxon>Lophotrochozoa</taxon>
        <taxon>Platyhelminthes</taxon>
        <taxon>Trematoda</taxon>
        <taxon>Digenea</taxon>
        <taxon>Strigeidida</taxon>
        <taxon>Schistosomatoidea</taxon>
        <taxon>Schistosomatidae</taxon>
        <taxon>Schistosoma</taxon>
    </lineage>
</organism>
<name>A0A3P8AIH1_9TREM</name>